<proteinExistence type="predicted"/>
<keyword evidence="2" id="KW-1185">Reference proteome</keyword>
<comment type="caution">
    <text evidence="1">The sequence shown here is derived from an EMBL/GenBank/DDBJ whole genome shotgun (WGS) entry which is preliminary data.</text>
</comment>
<dbReference type="AlphaFoldDB" id="A0A368FNQ5"/>
<protein>
    <submittedName>
        <fullName evidence="1">Uncharacterized protein</fullName>
    </submittedName>
</protein>
<sequence length="72" mass="8681">MAFNYNILHNGDFHICSRSNKCQRSHPCQTQQYLGTRHRWEELVVLWSNSEFHLVTHELFRDSLIRLSRHVS</sequence>
<evidence type="ECO:0000313" key="2">
    <source>
        <dbReference type="Proteomes" id="UP000252519"/>
    </source>
</evidence>
<reference evidence="1 2" key="1">
    <citation type="submission" date="2014-10" db="EMBL/GenBank/DDBJ databases">
        <title>Draft genome of the hookworm Ancylostoma caninum.</title>
        <authorList>
            <person name="Mitreva M."/>
        </authorList>
    </citation>
    <scope>NUCLEOTIDE SEQUENCE [LARGE SCALE GENOMIC DNA]</scope>
    <source>
        <strain evidence="1 2">Baltimore</strain>
    </source>
</reference>
<dbReference type="Proteomes" id="UP000252519">
    <property type="component" value="Unassembled WGS sequence"/>
</dbReference>
<organism evidence="1 2">
    <name type="scientific">Ancylostoma caninum</name>
    <name type="common">Dog hookworm</name>
    <dbReference type="NCBI Taxonomy" id="29170"/>
    <lineage>
        <taxon>Eukaryota</taxon>
        <taxon>Metazoa</taxon>
        <taxon>Ecdysozoa</taxon>
        <taxon>Nematoda</taxon>
        <taxon>Chromadorea</taxon>
        <taxon>Rhabditida</taxon>
        <taxon>Rhabditina</taxon>
        <taxon>Rhabditomorpha</taxon>
        <taxon>Strongyloidea</taxon>
        <taxon>Ancylostomatidae</taxon>
        <taxon>Ancylostomatinae</taxon>
        <taxon>Ancylostoma</taxon>
    </lineage>
</organism>
<dbReference type="EMBL" id="JOJR01000871">
    <property type="protein sequence ID" value="RCN33763.1"/>
    <property type="molecule type" value="Genomic_DNA"/>
</dbReference>
<accession>A0A368FNQ5</accession>
<gene>
    <name evidence="1" type="ORF">ANCCAN_20407</name>
</gene>
<evidence type="ECO:0000313" key="1">
    <source>
        <dbReference type="EMBL" id="RCN33763.1"/>
    </source>
</evidence>
<name>A0A368FNQ5_ANCCA</name>